<evidence type="ECO:0000259" key="12">
    <source>
        <dbReference type="PROSITE" id="PS50109"/>
    </source>
</evidence>
<dbReference type="PROSITE" id="PS50109">
    <property type="entry name" value="HIS_KIN"/>
    <property type="match status" value="1"/>
</dbReference>
<keyword evidence="7" id="KW-0418">Kinase</keyword>
<feature type="region of interest" description="Disordered" evidence="11">
    <location>
        <begin position="145"/>
        <end position="176"/>
    </location>
</feature>
<dbReference type="PANTHER" id="PTHR45436:SF5">
    <property type="entry name" value="SENSOR HISTIDINE KINASE TRCS"/>
    <property type="match status" value="1"/>
</dbReference>
<dbReference type="InterPro" id="IPR004358">
    <property type="entry name" value="Sig_transdc_His_kin-like_C"/>
</dbReference>
<feature type="domain" description="Histidine kinase" evidence="12">
    <location>
        <begin position="34"/>
        <end position="144"/>
    </location>
</feature>
<evidence type="ECO:0000256" key="10">
    <source>
        <dbReference type="ARBA" id="ARBA00023136"/>
    </source>
</evidence>
<evidence type="ECO:0000256" key="5">
    <source>
        <dbReference type="ARBA" id="ARBA00022679"/>
    </source>
</evidence>
<comment type="catalytic activity">
    <reaction evidence="1">
        <text>ATP + protein L-histidine = ADP + protein N-phospho-L-histidine.</text>
        <dbReference type="EC" id="2.7.13.3"/>
    </reaction>
</comment>
<dbReference type="Pfam" id="PF02518">
    <property type="entry name" value="HATPase_c"/>
    <property type="match status" value="1"/>
</dbReference>
<comment type="caution">
    <text evidence="13">The sequence shown here is derived from an EMBL/GenBank/DDBJ whole genome shotgun (WGS) entry which is preliminary data.</text>
</comment>
<evidence type="ECO:0000256" key="11">
    <source>
        <dbReference type="SAM" id="MobiDB-lite"/>
    </source>
</evidence>
<dbReference type="PRINTS" id="PR00344">
    <property type="entry name" value="BCTRLSENSOR"/>
</dbReference>
<evidence type="ECO:0000256" key="8">
    <source>
        <dbReference type="ARBA" id="ARBA00022989"/>
    </source>
</evidence>
<dbReference type="InterPro" id="IPR050428">
    <property type="entry name" value="TCS_sensor_his_kinase"/>
</dbReference>
<dbReference type="Proteomes" id="UP001499984">
    <property type="component" value="Unassembled WGS sequence"/>
</dbReference>
<keyword evidence="14" id="KW-1185">Reference proteome</keyword>
<gene>
    <name evidence="13" type="ORF">GCM10022233_69740</name>
</gene>
<evidence type="ECO:0000256" key="6">
    <source>
        <dbReference type="ARBA" id="ARBA00022692"/>
    </source>
</evidence>
<evidence type="ECO:0000256" key="2">
    <source>
        <dbReference type="ARBA" id="ARBA00004370"/>
    </source>
</evidence>
<keyword evidence="6" id="KW-0812">Transmembrane</keyword>
<keyword evidence="4" id="KW-0597">Phosphoprotein</keyword>
<keyword evidence="10" id="KW-0472">Membrane</keyword>
<evidence type="ECO:0000256" key="9">
    <source>
        <dbReference type="ARBA" id="ARBA00023012"/>
    </source>
</evidence>
<dbReference type="InterPro" id="IPR036890">
    <property type="entry name" value="HATPase_C_sf"/>
</dbReference>
<dbReference type="CDD" id="cd00075">
    <property type="entry name" value="HATPase"/>
    <property type="match status" value="1"/>
</dbReference>
<dbReference type="PANTHER" id="PTHR45436">
    <property type="entry name" value="SENSOR HISTIDINE KINASE YKOH"/>
    <property type="match status" value="1"/>
</dbReference>
<reference evidence="14" key="1">
    <citation type="journal article" date="2019" name="Int. J. Syst. Evol. Microbiol.">
        <title>The Global Catalogue of Microorganisms (GCM) 10K type strain sequencing project: providing services to taxonomists for standard genome sequencing and annotation.</title>
        <authorList>
            <consortium name="The Broad Institute Genomics Platform"/>
            <consortium name="The Broad Institute Genome Sequencing Center for Infectious Disease"/>
            <person name="Wu L."/>
            <person name="Ma J."/>
        </authorList>
    </citation>
    <scope>NUCLEOTIDE SEQUENCE [LARGE SCALE GENOMIC DNA]</scope>
    <source>
        <strain evidence="14">JCM 16925</strain>
    </source>
</reference>
<dbReference type="EC" id="2.7.13.3" evidence="3"/>
<keyword evidence="9" id="KW-0902">Two-component regulatory system</keyword>
<evidence type="ECO:0000313" key="13">
    <source>
        <dbReference type="EMBL" id="GAA4079846.1"/>
    </source>
</evidence>
<accession>A0ABP7W335</accession>
<comment type="subcellular location">
    <subcellularLocation>
        <location evidence="2">Membrane</location>
    </subcellularLocation>
</comment>
<dbReference type="SMART" id="SM00387">
    <property type="entry name" value="HATPase_c"/>
    <property type="match status" value="1"/>
</dbReference>
<keyword evidence="5" id="KW-0808">Transferase</keyword>
<proteinExistence type="predicted"/>
<dbReference type="EMBL" id="BAAAZY010000024">
    <property type="protein sequence ID" value="GAA4079846.1"/>
    <property type="molecule type" value="Genomic_DNA"/>
</dbReference>
<dbReference type="SUPFAM" id="SSF55874">
    <property type="entry name" value="ATPase domain of HSP90 chaperone/DNA topoisomerase II/histidine kinase"/>
    <property type="match status" value="1"/>
</dbReference>
<dbReference type="Gene3D" id="3.30.565.10">
    <property type="entry name" value="Histidine kinase-like ATPase, C-terminal domain"/>
    <property type="match status" value="1"/>
</dbReference>
<feature type="region of interest" description="Disordered" evidence="11">
    <location>
        <begin position="1"/>
        <end position="37"/>
    </location>
</feature>
<dbReference type="InterPro" id="IPR005467">
    <property type="entry name" value="His_kinase_dom"/>
</dbReference>
<evidence type="ECO:0000256" key="1">
    <source>
        <dbReference type="ARBA" id="ARBA00000085"/>
    </source>
</evidence>
<keyword evidence="8" id="KW-1133">Transmembrane helix</keyword>
<organism evidence="13 14">
    <name type="scientific">Streptomyces shaanxiensis</name>
    <dbReference type="NCBI Taxonomy" id="653357"/>
    <lineage>
        <taxon>Bacteria</taxon>
        <taxon>Bacillati</taxon>
        <taxon>Actinomycetota</taxon>
        <taxon>Actinomycetes</taxon>
        <taxon>Kitasatosporales</taxon>
        <taxon>Streptomycetaceae</taxon>
        <taxon>Streptomyces</taxon>
    </lineage>
</organism>
<sequence length="176" mass="18499">MARYWPHVASVPGPHRSPRAGLDSPQPHHQRSTVDGDPQRLRQLVDNLLTNARRHTLSGTTTTLGLGTEDGCRIIEVMDDGPGVEPGLRDRIFVPFVRGEQAAAVGSGLGLSVVAAVAAAHGGTASLEPSRRGAWFRVRLPASPGRSGAPMAVPRPRSSGARSLHGMRSAAPGPFT</sequence>
<protein>
    <recommendedName>
        <fullName evidence="3">histidine kinase</fullName>
        <ecNumber evidence="3">2.7.13.3</ecNumber>
    </recommendedName>
</protein>
<evidence type="ECO:0000313" key="14">
    <source>
        <dbReference type="Proteomes" id="UP001499984"/>
    </source>
</evidence>
<dbReference type="InterPro" id="IPR003594">
    <property type="entry name" value="HATPase_dom"/>
</dbReference>
<evidence type="ECO:0000256" key="4">
    <source>
        <dbReference type="ARBA" id="ARBA00022553"/>
    </source>
</evidence>
<evidence type="ECO:0000256" key="7">
    <source>
        <dbReference type="ARBA" id="ARBA00022777"/>
    </source>
</evidence>
<name>A0ABP7W335_9ACTN</name>
<evidence type="ECO:0000256" key="3">
    <source>
        <dbReference type="ARBA" id="ARBA00012438"/>
    </source>
</evidence>